<dbReference type="eggNOG" id="COG3409">
    <property type="taxonomic scope" value="Bacteria"/>
</dbReference>
<evidence type="ECO:0000313" key="5">
    <source>
        <dbReference type="Proteomes" id="UP000183015"/>
    </source>
</evidence>
<protein>
    <submittedName>
        <fullName evidence="4">Putative peptidoglycan binding domain-containing protein</fullName>
    </submittedName>
</protein>
<reference evidence="5" key="1">
    <citation type="submission" date="2016-10" db="EMBL/GenBank/DDBJ databases">
        <authorList>
            <person name="Varghese N."/>
        </authorList>
    </citation>
    <scope>NUCLEOTIDE SEQUENCE [LARGE SCALE GENOMIC DNA]</scope>
    <source>
        <strain evidence="5">DSM 45096 / BCRC 16803 / CGMCC 4.1857 / CIP 109030 / JCM 12277 / KCTC 19219 / NBRC 100920 / 33214</strain>
    </source>
</reference>
<feature type="region of interest" description="Disordered" evidence="1">
    <location>
        <begin position="1"/>
        <end position="59"/>
    </location>
</feature>
<dbReference type="InterPro" id="IPR002477">
    <property type="entry name" value="Peptidoglycan-bd-like"/>
</dbReference>
<sequence length="224" mass="22033">MEPQPELVRPYVAALTGAADGPADPPEPWPTQRDLPPVPASADGRGAQREARRGRRRSAALTAALVLAAVAAVGVLVVATSDGRTPSAGGTPQAARAALPTTGGAGTSAPATRPRGSASPGAAHSHAPAVPTSAAASVPASATPAASASPAATDGTLRPGDSGPAVARLQQLLFQQGFTYVSVTGVYDTATTRGVTQLQQDRGITGDPAGVYGPASRAALDPGN</sequence>
<feature type="region of interest" description="Disordered" evidence="1">
    <location>
        <begin position="82"/>
        <end position="163"/>
    </location>
</feature>
<evidence type="ECO:0000256" key="2">
    <source>
        <dbReference type="SAM" id="Phobius"/>
    </source>
</evidence>
<dbReference type="Proteomes" id="UP000183015">
    <property type="component" value="Unassembled WGS sequence"/>
</dbReference>
<dbReference type="RefSeq" id="WP_075004207.1">
    <property type="nucleotide sequence ID" value="NZ_FOAZ01000028.1"/>
</dbReference>
<feature type="region of interest" description="Disordered" evidence="1">
    <location>
        <begin position="201"/>
        <end position="224"/>
    </location>
</feature>
<evidence type="ECO:0000313" key="4">
    <source>
        <dbReference type="EMBL" id="SEM44169.1"/>
    </source>
</evidence>
<organism evidence="4 5">
    <name type="scientific">Streptacidiphilus jiangxiensis</name>
    <dbReference type="NCBI Taxonomy" id="235985"/>
    <lineage>
        <taxon>Bacteria</taxon>
        <taxon>Bacillati</taxon>
        <taxon>Actinomycetota</taxon>
        <taxon>Actinomycetes</taxon>
        <taxon>Kitasatosporales</taxon>
        <taxon>Streptomycetaceae</taxon>
        <taxon>Streptacidiphilus</taxon>
    </lineage>
</organism>
<name>A0A1H7YG78_STRJI</name>
<gene>
    <name evidence="4" type="ORF">SAMN05414137_12836</name>
</gene>
<keyword evidence="2" id="KW-0812">Transmembrane</keyword>
<accession>A0A1H7YG78</accession>
<evidence type="ECO:0000259" key="3">
    <source>
        <dbReference type="Pfam" id="PF01471"/>
    </source>
</evidence>
<feature type="transmembrane region" description="Helical" evidence="2">
    <location>
        <begin position="59"/>
        <end position="79"/>
    </location>
</feature>
<dbReference type="Gene3D" id="1.10.101.10">
    <property type="entry name" value="PGBD-like superfamily/PGBD"/>
    <property type="match status" value="1"/>
</dbReference>
<feature type="domain" description="Peptidoglycan binding-like" evidence="3">
    <location>
        <begin position="162"/>
        <end position="220"/>
    </location>
</feature>
<keyword evidence="5" id="KW-1185">Reference proteome</keyword>
<dbReference type="EMBL" id="FOAZ01000028">
    <property type="protein sequence ID" value="SEM44169.1"/>
    <property type="molecule type" value="Genomic_DNA"/>
</dbReference>
<dbReference type="OrthoDB" id="4226197at2"/>
<proteinExistence type="predicted"/>
<keyword evidence="2" id="KW-1133">Transmembrane helix</keyword>
<feature type="compositionally biased region" description="Low complexity" evidence="1">
    <location>
        <begin position="13"/>
        <end position="22"/>
    </location>
</feature>
<dbReference type="InterPro" id="IPR036366">
    <property type="entry name" value="PGBDSf"/>
</dbReference>
<dbReference type="InterPro" id="IPR036365">
    <property type="entry name" value="PGBD-like_sf"/>
</dbReference>
<dbReference type="AlphaFoldDB" id="A0A1H7YG78"/>
<dbReference type="Pfam" id="PF01471">
    <property type="entry name" value="PG_binding_1"/>
    <property type="match status" value="1"/>
</dbReference>
<feature type="compositionally biased region" description="Low complexity" evidence="1">
    <location>
        <begin position="94"/>
        <end position="152"/>
    </location>
</feature>
<dbReference type="SUPFAM" id="SSF47090">
    <property type="entry name" value="PGBD-like"/>
    <property type="match status" value="1"/>
</dbReference>
<dbReference type="STRING" id="235985.SAMN05414137_12836"/>
<keyword evidence="2" id="KW-0472">Membrane</keyword>
<evidence type="ECO:0000256" key="1">
    <source>
        <dbReference type="SAM" id="MobiDB-lite"/>
    </source>
</evidence>